<evidence type="ECO:0008006" key="4">
    <source>
        <dbReference type="Google" id="ProtNLM"/>
    </source>
</evidence>
<feature type="region of interest" description="Disordered" evidence="1">
    <location>
        <begin position="254"/>
        <end position="277"/>
    </location>
</feature>
<evidence type="ECO:0000313" key="3">
    <source>
        <dbReference type="Proteomes" id="UP000053327"/>
    </source>
</evidence>
<accession>A0A0J9SL91</accession>
<dbReference type="Proteomes" id="UP000053327">
    <property type="component" value="Unassembled WGS sequence"/>
</dbReference>
<proteinExistence type="predicted"/>
<organism evidence="2 3">
    <name type="scientific">Plasmodium vivax (strain Brazil I)</name>
    <dbReference type="NCBI Taxonomy" id="1033975"/>
    <lineage>
        <taxon>Eukaryota</taxon>
        <taxon>Sar</taxon>
        <taxon>Alveolata</taxon>
        <taxon>Apicomplexa</taxon>
        <taxon>Aconoidasida</taxon>
        <taxon>Haemosporida</taxon>
        <taxon>Plasmodiidae</taxon>
        <taxon>Plasmodium</taxon>
        <taxon>Plasmodium (Plasmodium)</taxon>
    </lineage>
</organism>
<dbReference type="AlphaFoldDB" id="A0A0J9SL91"/>
<name>A0A0J9SL91_PLAV1</name>
<gene>
    <name evidence="2" type="ORF">PVBG_05948</name>
</gene>
<reference evidence="2 3" key="1">
    <citation type="submission" date="2011-08" db="EMBL/GenBank/DDBJ databases">
        <title>The Genome Sequence of Plasmodium vivax Brazil I.</title>
        <authorList>
            <consortium name="The Broad Institute Genome Sequencing Platform"/>
            <consortium name="The Broad Institute Genome Sequencing Center for Infectious Disease"/>
            <person name="Neafsey D."/>
            <person name="Carlton J."/>
            <person name="Barnwell J."/>
            <person name="Collins W."/>
            <person name="Escalante A."/>
            <person name="Mullikin J."/>
            <person name="Saul A."/>
            <person name="Guigo R."/>
            <person name="Camara F."/>
            <person name="Young S.K."/>
            <person name="Zeng Q."/>
            <person name="Gargeya S."/>
            <person name="Fitzgerald M."/>
            <person name="Haas B."/>
            <person name="Abouelleil A."/>
            <person name="Alvarado L."/>
            <person name="Arachchi H.M."/>
            <person name="Berlin A."/>
            <person name="Brown A."/>
            <person name="Chapman S.B."/>
            <person name="Chen Z."/>
            <person name="Dunbar C."/>
            <person name="Freedman E."/>
            <person name="Gearin G."/>
            <person name="Gellesch M."/>
            <person name="Goldberg J."/>
            <person name="Griggs A."/>
            <person name="Gujja S."/>
            <person name="Heiman D."/>
            <person name="Howarth C."/>
            <person name="Larson L."/>
            <person name="Lui A."/>
            <person name="MacDonald P.J.P."/>
            <person name="Montmayeur A."/>
            <person name="Murphy C."/>
            <person name="Neiman D."/>
            <person name="Pearson M."/>
            <person name="Priest M."/>
            <person name="Roberts A."/>
            <person name="Saif S."/>
            <person name="Shea T."/>
            <person name="Shenoy N."/>
            <person name="Sisk P."/>
            <person name="Stolte C."/>
            <person name="Sykes S."/>
            <person name="Wortman J."/>
            <person name="Nusbaum C."/>
            <person name="Birren B."/>
        </authorList>
    </citation>
    <scope>NUCLEOTIDE SEQUENCE [LARGE SCALE GENOMIC DNA]</scope>
    <source>
        <strain evidence="2 3">Brazil I</strain>
    </source>
</reference>
<dbReference type="EMBL" id="KQ234895">
    <property type="protein sequence ID" value="KMZ83436.1"/>
    <property type="molecule type" value="Genomic_DNA"/>
</dbReference>
<evidence type="ECO:0000256" key="1">
    <source>
        <dbReference type="SAM" id="MobiDB-lite"/>
    </source>
</evidence>
<sequence length="334" mass="39515">MEFSQLKQEVYLQFIFKIIIYKKLLEKSYKFLGEILKWYDTLDQPVVEDEQYQGIFKLCDYASMFRTDTTGKYIIFCKKLSRNLLLLKDYYNDDFLKGCSNLYVWLYFEIKKNSIPNNITENIFKELTKFLESKRSKLPCPYFNFNEKHHEPINLIKLRIFNDNVDTFQNMFKGIVKSDDCSVKRYVYKCIEIYRAMNSNYCSSSVEKTQETQNSCDIISRFNNLYKFYIFNKQGITHNFPELSSDISLNDIDGCPVEETEPNPNPDKSQHDTPTRGGVSTALSAMLFRFGNKKHTIITSNFDKNMENEIFHDIKEDSNIKDIQPKYNIGYEPK</sequence>
<evidence type="ECO:0000313" key="2">
    <source>
        <dbReference type="EMBL" id="KMZ83436.1"/>
    </source>
</evidence>
<protein>
    <recommendedName>
        <fullName evidence="4">VIR protein</fullName>
    </recommendedName>
</protein>